<keyword evidence="5" id="KW-0804">Transcription</keyword>
<keyword evidence="6" id="KW-0539">Nucleus</keyword>
<dbReference type="PANTHER" id="PTHR47997:SF75">
    <property type="entry name" value="MYB DOMAIN PROTEIN 55"/>
    <property type="match status" value="1"/>
</dbReference>
<keyword evidence="3" id="KW-0805">Transcription regulation</keyword>
<keyword evidence="4" id="KW-0238">DNA-binding</keyword>
<dbReference type="PROSITE" id="PS50090">
    <property type="entry name" value="MYB_LIKE"/>
    <property type="match status" value="1"/>
</dbReference>
<accession>A0A6A2WMN7</accession>
<feature type="region of interest" description="Disordered" evidence="7">
    <location>
        <begin position="38"/>
        <end position="74"/>
    </location>
</feature>
<dbReference type="EMBL" id="VEPZ02001782">
    <property type="protein sequence ID" value="KAE8654950.1"/>
    <property type="molecule type" value="Genomic_DNA"/>
</dbReference>
<evidence type="ECO:0000259" key="8">
    <source>
        <dbReference type="PROSITE" id="PS50090"/>
    </source>
</evidence>
<dbReference type="SUPFAM" id="SSF46689">
    <property type="entry name" value="Homeodomain-like"/>
    <property type="match status" value="1"/>
</dbReference>
<feature type="domain" description="HTH myb-type" evidence="9">
    <location>
        <begin position="91"/>
        <end position="131"/>
    </location>
</feature>
<evidence type="ECO:0000313" key="11">
    <source>
        <dbReference type="Proteomes" id="UP000436088"/>
    </source>
</evidence>
<proteinExistence type="predicted"/>
<dbReference type="GO" id="GO:0005634">
    <property type="term" value="C:nucleus"/>
    <property type="evidence" value="ECO:0007669"/>
    <property type="project" value="UniProtKB-SubCell"/>
</dbReference>
<evidence type="ECO:0000256" key="3">
    <source>
        <dbReference type="ARBA" id="ARBA00023015"/>
    </source>
</evidence>
<dbReference type="InterPro" id="IPR001005">
    <property type="entry name" value="SANT/Myb"/>
</dbReference>
<evidence type="ECO:0000256" key="4">
    <source>
        <dbReference type="ARBA" id="ARBA00023125"/>
    </source>
</evidence>
<dbReference type="AlphaFoldDB" id="A0A6A2WMN7"/>
<protein>
    <submittedName>
        <fullName evidence="10">Myb-related protein Hv1</fullName>
    </submittedName>
</protein>
<evidence type="ECO:0000256" key="1">
    <source>
        <dbReference type="ARBA" id="ARBA00004123"/>
    </source>
</evidence>
<dbReference type="PANTHER" id="PTHR47997">
    <property type="entry name" value="MYB DOMAIN PROTEIN 55"/>
    <property type="match status" value="1"/>
</dbReference>
<dbReference type="InterPro" id="IPR051953">
    <property type="entry name" value="Plant_SW-associated_TFs"/>
</dbReference>
<dbReference type="Pfam" id="PF00249">
    <property type="entry name" value="Myb_DNA-binding"/>
    <property type="match status" value="1"/>
</dbReference>
<reference evidence="10" key="1">
    <citation type="submission" date="2019-09" db="EMBL/GenBank/DDBJ databases">
        <title>Draft genome information of white flower Hibiscus syriacus.</title>
        <authorList>
            <person name="Kim Y.-M."/>
        </authorList>
    </citation>
    <scope>NUCLEOTIDE SEQUENCE [LARGE SCALE GENOMIC DNA]</scope>
    <source>
        <strain evidence="10">YM2019G1</strain>
    </source>
</reference>
<dbReference type="InterPro" id="IPR009057">
    <property type="entry name" value="Homeodomain-like_sf"/>
</dbReference>
<evidence type="ECO:0000259" key="9">
    <source>
        <dbReference type="PROSITE" id="PS51294"/>
    </source>
</evidence>
<evidence type="ECO:0000313" key="10">
    <source>
        <dbReference type="EMBL" id="KAE8654950.1"/>
    </source>
</evidence>
<dbReference type="PROSITE" id="PS51294">
    <property type="entry name" value="HTH_MYB"/>
    <property type="match status" value="1"/>
</dbReference>
<evidence type="ECO:0000256" key="6">
    <source>
        <dbReference type="ARBA" id="ARBA00023242"/>
    </source>
</evidence>
<evidence type="ECO:0000256" key="2">
    <source>
        <dbReference type="ARBA" id="ARBA00022737"/>
    </source>
</evidence>
<dbReference type="InterPro" id="IPR017930">
    <property type="entry name" value="Myb_dom"/>
</dbReference>
<comment type="subcellular location">
    <subcellularLocation>
        <location evidence="1">Nucleus</location>
    </subcellularLocation>
</comment>
<evidence type="ECO:0000256" key="7">
    <source>
        <dbReference type="SAM" id="MobiDB-lite"/>
    </source>
</evidence>
<comment type="caution">
    <text evidence="10">The sequence shown here is derived from an EMBL/GenBank/DDBJ whole genome shotgun (WGS) entry which is preliminary data.</text>
</comment>
<gene>
    <name evidence="10" type="ORF">F3Y22_tig00117034pilonHSYRG00294</name>
</gene>
<dbReference type="Gene3D" id="1.10.10.60">
    <property type="entry name" value="Homeodomain-like"/>
    <property type="match status" value="2"/>
</dbReference>
<dbReference type="GO" id="GO:0003677">
    <property type="term" value="F:DNA binding"/>
    <property type="evidence" value="ECO:0007669"/>
    <property type="project" value="UniProtKB-KW"/>
</dbReference>
<name>A0A6A2WMN7_HIBSY</name>
<sequence>MLRCRKIPEKIPKSYFKRFYGTYKARFSILNGRELNSKTSETLTASPPHAPPPTETRRTPADSERHKEHDGAGGLHRCGKSCRLRWINYLRPDIRRGNFGQDEEELIIKLHALFGNRWSLIAGRLPGRTDNELVVPPDTTSMNVACKLRISSTDNDGVSDAASYLEDEAPAGVSNLDLDLTISFPSCPIKIIEENQPKCSK</sequence>
<feature type="compositionally biased region" description="Basic and acidic residues" evidence="7">
    <location>
        <begin position="55"/>
        <end position="71"/>
    </location>
</feature>
<keyword evidence="2" id="KW-0677">Repeat</keyword>
<organism evidence="10 11">
    <name type="scientific">Hibiscus syriacus</name>
    <name type="common">Rose of Sharon</name>
    <dbReference type="NCBI Taxonomy" id="106335"/>
    <lineage>
        <taxon>Eukaryota</taxon>
        <taxon>Viridiplantae</taxon>
        <taxon>Streptophyta</taxon>
        <taxon>Embryophyta</taxon>
        <taxon>Tracheophyta</taxon>
        <taxon>Spermatophyta</taxon>
        <taxon>Magnoliopsida</taxon>
        <taxon>eudicotyledons</taxon>
        <taxon>Gunneridae</taxon>
        <taxon>Pentapetalae</taxon>
        <taxon>rosids</taxon>
        <taxon>malvids</taxon>
        <taxon>Malvales</taxon>
        <taxon>Malvaceae</taxon>
        <taxon>Malvoideae</taxon>
        <taxon>Hibiscus</taxon>
    </lineage>
</organism>
<feature type="domain" description="Myb-like" evidence="8">
    <location>
        <begin position="91"/>
        <end position="132"/>
    </location>
</feature>
<dbReference type="CDD" id="cd00167">
    <property type="entry name" value="SANT"/>
    <property type="match status" value="1"/>
</dbReference>
<evidence type="ECO:0000256" key="5">
    <source>
        <dbReference type="ARBA" id="ARBA00023163"/>
    </source>
</evidence>
<dbReference type="Proteomes" id="UP000436088">
    <property type="component" value="Unassembled WGS sequence"/>
</dbReference>
<keyword evidence="11" id="KW-1185">Reference proteome</keyword>
<dbReference type="SMART" id="SM00717">
    <property type="entry name" value="SANT"/>
    <property type="match status" value="1"/>
</dbReference>